<dbReference type="HOGENOM" id="CLU_1065982_0_0_1"/>
<reference evidence="2 3" key="1">
    <citation type="journal article" date="2008" name="Nat. Biotechnol.">
        <title>Genome sequencing and analysis of the filamentous fungus Penicillium chrysogenum.</title>
        <authorList>
            <person name="van den Berg M.A."/>
            <person name="Albang R."/>
            <person name="Albermann K."/>
            <person name="Badger J.H."/>
            <person name="Daran J.-M."/>
            <person name="Driessen A.J.M."/>
            <person name="Garcia-Estrada C."/>
            <person name="Fedorova N.D."/>
            <person name="Harris D.M."/>
            <person name="Heijne W.H.M."/>
            <person name="Joardar V.S."/>
            <person name="Kiel J.A.K.W."/>
            <person name="Kovalchuk A."/>
            <person name="Martin J.F."/>
            <person name="Nierman W.C."/>
            <person name="Nijland J.G."/>
            <person name="Pronk J.T."/>
            <person name="Roubos J.A."/>
            <person name="van der Klei I.J."/>
            <person name="van Peij N.N.M.E."/>
            <person name="Veenhuis M."/>
            <person name="von Doehren H."/>
            <person name="Wagner C."/>
            <person name="Wortman J.R."/>
            <person name="Bovenberg R.A.L."/>
        </authorList>
    </citation>
    <scope>NUCLEOTIDE SEQUENCE [LARGE SCALE GENOMIC DNA]</scope>
    <source>
        <strain evidence="3">ATCC 28089 / DSM 1075 / NRRL 1951 / Wisconsin 54-1255</strain>
    </source>
</reference>
<feature type="compositionally biased region" description="Polar residues" evidence="1">
    <location>
        <begin position="225"/>
        <end position="236"/>
    </location>
</feature>
<protein>
    <submittedName>
        <fullName evidence="2">Uncharacterized protein</fullName>
    </submittedName>
</protein>
<feature type="region of interest" description="Disordered" evidence="1">
    <location>
        <begin position="212"/>
        <end position="261"/>
    </location>
</feature>
<name>B6HVL4_PENRW</name>
<proteinExistence type="predicted"/>
<evidence type="ECO:0000256" key="1">
    <source>
        <dbReference type="SAM" id="MobiDB-lite"/>
    </source>
</evidence>
<feature type="region of interest" description="Disordered" evidence="1">
    <location>
        <begin position="160"/>
        <end position="197"/>
    </location>
</feature>
<dbReference type="EMBL" id="AM920437">
    <property type="protein sequence ID" value="CAP98331.1"/>
    <property type="molecule type" value="Genomic_DNA"/>
</dbReference>
<organism evidence="2 3">
    <name type="scientific">Penicillium rubens (strain ATCC 28089 / DSM 1075 / NRRL 1951 / Wisconsin 54-1255)</name>
    <name type="common">Penicillium chrysogenum</name>
    <dbReference type="NCBI Taxonomy" id="500485"/>
    <lineage>
        <taxon>Eukaryota</taxon>
        <taxon>Fungi</taxon>
        <taxon>Dikarya</taxon>
        <taxon>Ascomycota</taxon>
        <taxon>Pezizomycotina</taxon>
        <taxon>Eurotiomycetes</taxon>
        <taxon>Eurotiomycetidae</taxon>
        <taxon>Eurotiales</taxon>
        <taxon>Aspergillaceae</taxon>
        <taxon>Penicillium</taxon>
        <taxon>Penicillium chrysogenum species complex</taxon>
    </lineage>
</organism>
<dbReference type="VEuPathDB" id="FungiDB:PCH_Pc22g10430"/>
<sequence>MREEEKKLSTVKNHSSPNEKTRCKSVKTNAFNPEPTRPFLTQNTLSEIDKNRPMRGHVATIKGIVNRTPPLDPHTPLWILTPPFGSWHPPPAWELRRIPHRLPNSGTAFTSTPTPSYRIPHRLRGFIPPSYQTPLTLLDDSRYLQFISTKIASLGLAYLDSSDSDPSSDREIVPKSPPTLPITEAPSPALLSTEAPSPALPSTKLAVTLPLPPLDYAVPHDPNDSSHYPNDSSHYPNDSIRYPNDSIRYPNDSIRYPNDSS</sequence>
<dbReference type="Proteomes" id="UP000000724">
    <property type="component" value="Contig Pc00c22"/>
</dbReference>
<keyword evidence="3" id="KW-1185">Reference proteome</keyword>
<gene>
    <name evidence="2" type="ORF">Pc22g10430</name>
    <name evidence="2" type="ORF">PCH_Pc22g10430</name>
</gene>
<evidence type="ECO:0000313" key="2">
    <source>
        <dbReference type="EMBL" id="CAP98331.1"/>
    </source>
</evidence>
<evidence type="ECO:0000313" key="3">
    <source>
        <dbReference type="Proteomes" id="UP000000724"/>
    </source>
</evidence>
<dbReference type="AlphaFoldDB" id="B6HVL4"/>
<feature type="region of interest" description="Disordered" evidence="1">
    <location>
        <begin position="1"/>
        <end position="23"/>
    </location>
</feature>
<accession>B6HVL4</accession>